<keyword evidence="3" id="KW-1185">Reference proteome</keyword>
<protein>
    <submittedName>
        <fullName evidence="2">S1 RNA-binding domain-containing protein</fullName>
    </submittedName>
</protein>
<dbReference type="InterPro" id="IPR012340">
    <property type="entry name" value="NA-bd_OB-fold"/>
</dbReference>
<reference evidence="3" key="1">
    <citation type="journal article" date="2019" name="Int. J. Syst. Evol. Microbiol.">
        <title>The Global Catalogue of Microorganisms (GCM) 10K type strain sequencing project: providing services to taxonomists for standard genome sequencing and annotation.</title>
        <authorList>
            <consortium name="The Broad Institute Genomics Platform"/>
            <consortium name="The Broad Institute Genome Sequencing Center for Infectious Disease"/>
            <person name="Wu L."/>
            <person name="Ma J."/>
        </authorList>
    </citation>
    <scope>NUCLEOTIDE SEQUENCE [LARGE SCALE GENOMIC DNA]</scope>
    <source>
        <strain evidence="3">CGMCC 4.7645</strain>
    </source>
</reference>
<organism evidence="2 3">
    <name type="scientific">Amycolatopsis pigmentata</name>
    <dbReference type="NCBI Taxonomy" id="450801"/>
    <lineage>
        <taxon>Bacteria</taxon>
        <taxon>Bacillati</taxon>
        <taxon>Actinomycetota</taxon>
        <taxon>Actinomycetes</taxon>
        <taxon>Pseudonocardiales</taxon>
        <taxon>Pseudonocardiaceae</taxon>
        <taxon>Amycolatopsis</taxon>
    </lineage>
</organism>
<evidence type="ECO:0000313" key="2">
    <source>
        <dbReference type="EMBL" id="MFD2421373.1"/>
    </source>
</evidence>
<dbReference type="Proteomes" id="UP001597417">
    <property type="component" value="Unassembled WGS sequence"/>
</dbReference>
<dbReference type="Pfam" id="PF00575">
    <property type="entry name" value="S1"/>
    <property type="match status" value="1"/>
</dbReference>
<evidence type="ECO:0000259" key="1">
    <source>
        <dbReference type="PROSITE" id="PS50126"/>
    </source>
</evidence>
<dbReference type="SUPFAM" id="SSF50249">
    <property type="entry name" value="Nucleic acid-binding proteins"/>
    <property type="match status" value="1"/>
</dbReference>
<dbReference type="SMART" id="SM00316">
    <property type="entry name" value="S1"/>
    <property type="match status" value="1"/>
</dbReference>
<dbReference type="CDD" id="cd00164">
    <property type="entry name" value="S1_like"/>
    <property type="match status" value="1"/>
</dbReference>
<accession>A0ABW5G232</accession>
<dbReference type="EMBL" id="JBHUKR010000021">
    <property type="protein sequence ID" value="MFD2421373.1"/>
    <property type="molecule type" value="Genomic_DNA"/>
</dbReference>
<dbReference type="Gene3D" id="2.40.50.140">
    <property type="entry name" value="Nucleic acid-binding proteins"/>
    <property type="match status" value="1"/>
</dbReference>
<comment type="caution">
    <text evidence="2">The sequence shown here is derived from an EMBL/GenBank/DDBJ whole genome shotgun (WGS) entry which is preliminary data.</text>
</comment>
<name>A0ABW5G232_9PSEU</name>
<dbReference type="RefSeq" id="WP_378269898.1">
    <property type="nucleotide sequence ID" value="NZ_JBHUKR010000021.1"/>
</dbReference>
<sequence length="82" mass="8753">MSESQISPLGWKQFLAEHGDGGVLTVRVTKVLPFGALLEAAPGIHGLLPRSAWSTTPETGSAIPVRIANLDVENRRMSFTPA</sequence>
<feature type="domain" description="S1 motif" evidence="1">
    <location>
        <begin position="21"/>
        <end position="82"/>
    </location>
</feature>
<dbReference type="PROSITE" id="PS50126">
    <property type="entry name" value="S1"/>
    <property type="match status" value="1"/>
</dbReference>
<dbReference type="InterPro" id="IPR003029">
    <property type="entry name" value="S1_domain"/>
</dbReference>
<proteinExistence type="predicted"/>
<evidence type="ECO:0000313" key="3">
    <source>
        <dbReference type="Proteomes" id="UP001597417"/>
    </source>
</evidence>
<gene>
    <name evidence="2" type="ORF">ACFSXZ_34085</name>
</gene>